<dbReference type="Proteomes" id="UP000636793">
    <property type="component" value="Unassembled WGS sequence"/>
</dbReference>
<evidence type="ECO:0000256" key="4">
    <source>
        <dbReference type="RuleBase" id="RU003476"/>
    </source>
</evidence>
<dbReference type="Gene3D" id="3.90.79.10">
    <property type="entry name" value="Nucleoside Triphosphate Pyrophosphohydrolase"/>
    <property type="match status" value="1"/>
</dbReference>
<dbReference type="PANTHER" id="PTHR43046:SF14">
    <property type="entry name" value="MUTT_NUDIX FAMILY PROTEIN"/>
    <property type="match status" value="1"/>
</dbReference>
<gene>
    <name evidence="6" type="ORF">GCM10011492_17610</name>
</gene>
<evidence type="ECO:0000256" key="3">
    <source>
        <dbReference type="ARBA" id="ARBA00022801"/>
    </source>
</evidence>
<comment type="cofactor">
    <cofactor evidence="1">
        <name>Mg(2+)</name>
        <dbReference type="ChEBI" id="CHEBI:18420"/>
    </cofactor>
</comment>
<dbReference type="PANTHER" id="PTHR43046">
    <property type="entry name" value="GDP-MANNOSE MANNOSYL HYDROLASE"/>
    <property type="match status" value="1"/>
</dbReference>
<dbReference type="EMBL" id="BMHI01000003">
    <property type="protein sequence ID" value="GGB27862.1"/>
    <property type="molecule type" value="Genomic_DNA"/>
</dbReference>
<evidence type="ECO:0000313" key="6">
    <source>
        <dbReference type="EMBL" id="GGB27862.1"/>
    </source>
</evidence>
<reference evidence="6" key="2">
    <citation type="submission" date="2020-09" db="EMBL/GenBank/DDBJ databases">
        <authorList>
            <person name="Sun Q."/>
            <person name="Zhou Y."/>
        </authorList>
    </citation>
    <scope>NUCLEOTIDE SEQUENCE</scope>
    <source>
        <strain evidence="6">CGMCC 1.15085</strain>
    </source>
</reference>
<name>A0A916WRK0_9MICO</name>
<dbReference type="PROSITE" id="PS00893">
    <property type="entry name" value="NUDIX_BOX"/>
    <property type="match status" value="1"/>
</dbReference>
<dbReference type="InterPro" id="IPR020084">
    <property type="entry name" value="NUDIX_hydrolase_CS"/>
</dbReference>
<organism evidence="6 7">
    <name type="scientific">Flexivirga endophytica</name>
    <dbReference type="NCBI Taxonomy" id="1849103"/>
    <lineage>
        <taxon>Bacteria</taxon>
        <taxon>Bacillati</taxon>
        <taxon>Actinomycetota</taxon>
        <taxon>Actinomycetes</taxon>
        <taxon>Micrococcales</taxon>
        <taxon>Dermacoccaceae</taxon>
        <taxon>Flexivirga</taxon>
    </lineage>
</organism>
<evidence type="ECO:0000259" key="5">
    <source>
        <dbReference type="PROSITE" id="PS51462"/>
    </source>
</evidence>
<comment type="caution">
    <text evidence="6">The sequence shown here is derived from an EMBL/GenBank/DDBJ whole genome shotgun (WGS) entry which is preliminary data.</text>
</comment>
<dbReference type="AlphaFoldDB" id="A0A916WRK0"/>
<sequence length="141" mass="15395">MHFTEYDTRLAAYAVIVRDGAILLSWFNGSTPGWTLPGGGVEFDESIEEAVVRELYEETGYHVRVGAPLTTDSFTVADDGRGRPFKSVRVLFDATITGGQLGTTEVDGTTDFARWIRLTEVGDAGPRVAIVDRALELVARN</sequence>
<proteinExistence type="inferred from homology"/>
<reference evidence="6" key="1">
    <citation type="journal article" date="2014" name="Int. J. Syst. Evol. Microbiol.">
        <title>Complete genome sequence of Corynebacterium casei LMG S-19264T (=DSM 44701T), isolated from a smear-ripened cheese.</title>
        <authorList>
            <consortium name="US DOE Joint Genome Institute (JGI-PGF)"/>
            <person name="Walter F."/>
            <person name="Albersmeier A."/>
            <person name="Kalinowski J."/>
            <person name="Ruckert C."/>
        </authorList>
    </citation>
    <scope>NUCLEOTIDE SEQUENCE</scope>
    <source>
        <strain evidence="6">CGMCC 1.15085</strain>
    </source>
</reference>
<evidence type="ECO:0000313" key="7">
    <source>
        <dbReference type="Proteomes" id="UP000636793"/>
    </source>
</evidence>
<dbReference type="RefSeq" id="WP_188836655.1">
    <property type="nucleotide sequence ID" value="NZ_BMHI01000003.1"/>
</dbReference>
<dbReference type="InterPro" id="IPR020476">
    <property type="entry name" value="Nudix_hydrolase"/>
</dbReference>
<dbReference type="PRINTS" id="PR00502">
    <property type="entry name" value="NUDIXFAMILY"/>
</dbReference>
<dbReference type="InterPro" id="IPR000086">
    <property type="entry name" value="NUDIX_hydrolase_dom"/>
</dbReference>
<evidence type="ECO:0000256" key="1">
    <source>
        <dbReference type="ARBA" id="ARBA00001946"/>
    </source>
</evidence>
<comment type="similarity">
    <text evidence="2 4">Belongs to the Nudix hydrolase family.</text>
</comment>
<evidence type="ECO:0000256" key="2">
    <source>
        <dbReference type="ARBA" id="ARBA00005582"/>
    </source>
</evidence>
<dbReference type="PROSITE" id="PS51462">
    <property type="entry name" value="NUDIX"/>
    <property type="match status" value="1"/>
</dbReference>
<accession>A0A916WRK0</accession>
<keyword evidence="7" id="KW-1185">Reference proteome</keyword>
<protein>
    <recommendedName>
        <fullName evidence="5">Nudix hydrolase domain-containing protein</fullName>
    </recommendedName>
</protein>
<dbReference type="InterPro" id="IPR015797">
    <property type="entry name" value="NUDIX_hydrolase-like_dom_sf"/>
</dbReference>
<dbReference type="Pfam" id="PF00293">
    <property type="entry name" value="NUDIX"/>
    <property type="match status" value="1"/>
</dbReference>
<dbReference type="SUPFAM" id="SSF55811">
    <property type="entry name" value="Nudix"/>
    <property type="match status" value="1"/>
</dbReference>
<keyword evidence="3 4" id="KW-0378">Hydrolase</keyword>
<feature type="domain" description="Nudix hydrolase" evidence="5">
    <location>
        <begin position="7"/>
        <end position="139"/>
    </location>
</feature>
<dbReference type="GO" id="GO:0016787">
    <property type="term" value="F:hydrolase activity"/>
    <property type="evidence" value="ECO:0007669"/>
    <property type="project" value="UniProtKB-KW"/>
</dbReference>